<dbReference type="OrthoDB" id="9805716at2"/>
<dbReference type="PANTHER" id="PTHR33445:SF1">
    <property type="entry name" value="ATP SYNTHASE SUBUNIT B"/>
    <property type="match status" value="1"/>
</dbReference>
<dbReference type="HAMAP" id="MF_01398">
    <property type="entry name" value="ATP_synth_b_bprime"/>
    <property type="match status" value="1"/>
</dbReference>
<gene>
    <name evidence="15" type="primary">atpF</name>
    <name evidence="18" type="ORF">BSQ44_07065</name>
</gene>
<dbReference type="Pfam" id="PF00430">
    <property type="entry name" value="ATP-synt_B"/>
    <property type="match status" value="1"/>
</dbReference>
<name>A0A1L3SP00_9HYPH</name>
<comment type="subcellular location">
    <subcellularLocation>
        <location evidence="1">Cell inner membrane</location>
        <topology evidence="1">Single-pass membrane protein</topology>
    </subcellularLocation>
    <subcellularLocation>
        <location evidence="15">Cell membrane</location>
        <topology evidence="15">Single-pass membrane protein</topology>
    </subcellularLocation>
</comment>
<evidence type="ECO:0000256" key="3">
    <source>
        <dbReference type="ARBA" id="ARBA00022448"/>
    </source>
</evidence>
<evidence type="ECO:0000256" key="12">
    <source>
        <dbReference type="ARBA" id="ARBA00025198"/>
    </source>
</evidence>
<feature type="transmembrane region" description="Helical" evidence="15">
    <location>
        <begin position="44"/>
        <end position="62"/>
    </location>
</feature>
<dbReference type="EMBL" id="CP018171">
    <property type="protein sequence ID" value="APH71157.1"/>
    <property type="molecule type" value="Genomic_DNA"/>
</dbReference>
<evidence type="ECO:0000256" key="5">
    <source>
        <dbReference type="ARBA" id="ARBA00022547"/>
    </source>
</evidence>
<evidence type="ECO:0000256" key="2">
    <source>
        <dbReference type="ARBA" id="ARBA00005513"/>
    </source>
</evidence>
<keyword evidence="17" id="KW-0175">Coiled coil</keyword>
<evidence type="ECO:0000256" key="15">
    <source>
        <dbReference type="HAMAP-Rule" id="MF_01398"/>
    </source>
</evidence>
<evidence type="ECO:0000256" key="11">
    <source>
        <dbReference type="ARBA" id="ARBA00023310"/>
    </source>
</evidence>
<keyword evidence="5 15" id="KW-0138">CF(0)</keyword>
<keyword evidence="8 15" id="KW-1133">Transmembrane helix</keyword>
<dbReference type="NCBIfam" id="NF006612">
    <property type="entry name" value="PRK09174.1"/>
    <property type="match status" value="1"/>
</dbReference>
<evidence type="ECO:0000313" key="19">
    <source>
        <dbReference type="Proteomes" id="UP000182840"/>
    </source>
</evidence>
<dbReference type="InterPro" id="IPR050059">
    <property type="entry name" value="ATP_synthase_B_chain"/>
</dbReference>
<keyword evidence="10 15" id="KW-0472">Membrane</keyword>
<keyword evidence="3 15" id="KW-0813">Transport</keyword>
<dbReference type="AlphaFoldDB" id="A0A1L3SP00"/>
<dbReference type="GO" id="GO:0045259">
    <property type="term" value="C:proton-transporting ATP synthase complex"/>
    <property type="evidence" value="ECO:0007669"/>
    <property type="project" value="UniProtKB-KW"/>
</dbReference>
<evidence type="ECO:0000256" key="10">
    <source>
        <dbReference type="ARBA" id="ARBA00023136"/>
    </source>
</evidence>
<dbReference type="GO" id="GO:0005886">
    <property type="term" value="C:plasma membrane"/>
    <property type="evidence" value="ECO:0007669"/>
    <property type="project" value="UniProtKB-SubCell"/>
</dbReference>
<dbReference type="Proteomes" id="UP000182840">
    <property type="component" value="Chromosome"/>
</dbReference>
<evidence type="ECO:0000256" key="6">
    <source>
        <dbReference type="ARBA" id="ARBA00022692"/>
    </source>
</evidence>
<proteinExistence type="inferred from homology"/>
<keyword evidence="6 15" id="KW-0812">Transmembrane</keyword>
<evidence type="ECO:0000256" key="9">
    <source>
        <dbReference type="ARBA" id="ARBA00023065"/>
    </source>
</evidence>
<evidence type="ECO:0000256" key="1">
    <source>
        <dbReference type="ARBA" id="ARBA00004377"/>
    </source>
</evidence>
<keyword evidence="7 15" id="KW-0375">Hydrogen ion transport</keyword>
<dbReference type="RefSeq" id="WP_072602562.1">
    <property type="nucleotide sequence ID" value="NZ_CP018171.1"/>
</dbReference>
<evidence type="ECO:0000256" key="4">
    <source>
        <dbReference type="ARBA" id="ARBA00022475"/>
    </source>
</evidence>
<comment type="function">
    <text evidence="12 15">F(1)F(0) ATP synthase produces ATP from ADP in the presence of a proton or sodium gradient. F-type ATPases consist of two structural domains, F(1) containing the extramembraneous catalytic core and F(0) containing the membrane proton channel, linked together by a central stalk and a peripheral stalk. During catalysis, ATP synthesis in the catalytic domain of F(1) is coupled via a rotary mechanism of the central stalk subunits to proton translocation.</text>
</comment>
<evidence type="ECO:0000256" key="7">
    <source>
        <dbReference type="ARBA" id="ARBA00022781"/>
    </source>
</evidence>
<dbReference type="CDD" id="cd06503">
    <property type="entry name" value="ATP-synt_Fo_b"/>
    <property type="match status" value="1"/>
</dbReference>
<accession>A0A1L3SP00</accession>
<comment type="function">
    <text evidence="13">Component of the F(0) channel, it forms part of the peripheral stalk, linking F(1) to F(0). The b'-subunit is a diverged and duplicated form of b found in plants and photosynthetic bacteria.</text>
</comment>
<dbReference type="KEGG" id="meso:BSQ44_07065"/>
<dbReference type="InterPro" id="IPR002146">
    <property type="entry name" value="ATP_synth_b/b'su_bac/chlpt"/>
</dbReference>
<dbReference type="GO" id="GO:0046961">
    <property type="term" value="F:proton-transporting ATPase activity, rotational mechanism"/>
    <property type="evidence" value="ECO:0007669"/>
    <property type="project" value="TreeGrafter"/>
</dbReference>
<feature type="coiled-coil region" evidence="17">
    <location>
        <begin position="78"/>
        <end position="112"/>
    </location>
</feature>
<evidence type="ECO:0000256" key="13">
    <source>
        <dbReference type="ARBA" id="ARBA00025614"/>
    </source>
</evidence>
<dbReference type="STRING" id="1670800.BSQ44_07065"/>
<keyword evidence="9 15" id="KW-0406">Ion transport</keyword>
<protein>
    <recommendedName>
        <fullName evidence="15">ATP synthase subunit b</fullName>
    </recommendedName>
    <alternativeName>
        <fullName evidence="15">ATP synthase F(0) sector subunit b</fullName>
    </alternativeName>
    <alternativeName>
        <fullName evidence="15">ATPase subunit I</fullName>
    </alternativeName>
    <alternativeName>
        <fullName evidence="15">F-type ATPase subunit b</fullName>
        <shortName evidence="15">F-ATPase subunit b</shortName>
    </alternativeName>
</protein>
<dbReference type="PANTHER" id="PTHR33445">
    <property type="entry name" value="ATP SYNTHASE SUBUNIT B', CHLOROPLASTIC"/>
    <property type="match status" value="1"/>
</dbReference>
<dbReference type="GO" id="GO:0046933">
    <property type="term" value="F:proton-transporting ATP synthase activity, rotational mechanism"/>
    <property type="evidence" value="ECO:0007669"/>
    <property type="project" value="UniProtKB-UniRule"/>
</dbReference>
<organism evidence="18 19">
    <name type="scientific">Aquibium oceanicum</name>
    <dbReference type="NCBI Taxonomy" id="1670800"/>
    <lineage>
        <taxon>Bacteria</taxon>
        <taxon>Pseudomonadati</taxon>
        <taxon>Pseudomonadota</taxon>
        <taxon>Alphaproteobacteria</taxon>
        <taxon>Hyphomicrobiales</taxon>
        <taxon>Phyllobacteriaceae</taxon>
        <taxon>Aquibium</taxon>
    </lineage>
</organism>
<comment type="subunit">
    <text evidence="14 15">F-type ATPases have 2 components, F(1) - the catalytic core - and F(0) - the membrane proton channel. F(1) has five subunits: alpha(3), beta(3), gamma(1), delta(1), epsilon(1). F(0) has three main subunits: a(1), b(2) and c(10-14). The alpha and beta chains form an alternating ring which encloses part of the gamma chain. F(1) is attached to F(0) by a central stalk formed by the gamma and epsilon chains, while a peripheral stalk is formed by the delta and b chains.</text>
</comment>
<evidence type="ECO:0000256" key="14">
    <source>
        <dbReference type="ARBA" id="ARBA00025830"/>
    </source>
</evidence>
<evidence type="ECO:0000256" key="17">
    <source>
        <dbReference type="SAM" id="Coils"/>
    </source>
</evidence>
<evidence type="ECO:0000256" key="16">
    <source>
        <dbReference type="RuleBase" id="RU003848"/>
    </source>
</evidence>
<sequence length="195" mass="20746">MFVVPAYAQQEVPAGQDSAHGEVIEGTETGHGEGSFPPFEPASYPSQILWLAIIFGLFYLFLKRVALPRLGGILEVRRDRIAQDLDQAARLKQEADEAIAAYEQGLADARKKANQIGQKARDAAKADADAERKKVEAGLEKKLAEAETRIGEIKASAMQDVGAIAEETTAAIVQALIGGSVGKAEVASAVRSSSK</sequence>
<keyword evidence="19" id="KW-1185">Reference proteome</keyword>
<evidence type="ECO:0000256" key="8">
    <source>
        <dbReference type="ARBA" id="ARBA00022989"/>
    </source>
</evidence>
<keyword evidence="11 15" id="KW-0066">ATP synthesis</keyword>
<reference evidence="19" key="1">
    <citation type="submission" date="2016-11" db="EMBL/GenBank/DDBJ databases">
        <title>Mesorhizobium oceanicum sp. nov., isolated from deep seawater in South China Sea.</title>
        <authorList>
            <person name="Fu G.-Y."/>
        </authorList>
    </citation>
    <scope>NUCLEOTIDE SEQUENCE [LARGE SCALE GENOMIC DNA]</scope>
    <source>
        <strain evidence="19">B7</strain>
    </source>
</reference>
<evidence type="ECO:0000313" key="18">
    <source>
        <dbReference type="EMBL" id="APH71157.1"/>
    </source>
</evidence>
<keyword evidence="4 15" id="KW-1003">Cell membrane</keyword>
<comment type="similarity">
    <text evidence="2 15 16">Belongs to the ATPase B chain family.</text>
</comment>